<proteinExistence type="inferred from homology"/>
<dbReference type="Gene3D" id="3.40.50.2300">
    <property type="match status" value="2"/>
</dbReference>
<feature type="chain" id="PRO_5038539655" evidence="3">
    <location>
        <begin position="24"/>
        <end position="381"/>
    </location>
</feature>
<evidence type="ECO:0000256" key="3">
    <source>
        <dbReference type="SAM" id="SignalP"/>
    </source>
</evidence>
<evidence type="ECO:0000256" key="1">
    <source>
        <dbReference type="ARBA" id="ARBA00010062"/>
    </source>
</evidence>
<comment type="similarity">
    <text evidence="1">Belongs to the leucine-binding protein family.</text>
</comment>
<accession>A0A8J7GEC3</accession>
<dbReference type="PROSITE" id="PS51257">
    <property type="entry name" value="PROKAR_LIPOPROTEIN"/>
    <property type="match status" value="1"/>
</dbReference>
<dbReference type="PANTHER" id="PTHR47151">
    <property type="entry name" value="LEU/ILE/VAL-BINDING ABC TRANSPORTER SUBUNIT"/>
    <property type="match status" value="1"/>
</dbReference>
<dbReference type="CDD" id="cd06342">
    <property type="entry name" value="PBP1_ABC_LIVBP-like"/>
    <property type="match status" value="1"/>
</dbReference>
<dbReference type="AlphaFoldDB" id="A0A8J7GEC3"/>
<dbReference type="Pfam" id="PF13458">
    <property type="entry name" value="Peripla_BP_6"/>
    <property type="match status" value="1"/>
</dbReference>
<feature type="signal peptide" evidence="3">
    <location>
        <begin position="1"/>
        <end position="23"/>
    </location>
</feature>
<gene>
    <name evidence="5" type="ORF">IW245_000377</name>
</gene>
<dbReference type="SUPFAM" id="SSF53822">
    <property type="entry name" value="Periplasmic binding protein-like I"/>
    <property type="match status" value="1"/>
</dbReference>
<evidence type="ECO:0000259" key="4">
    <source>
        <dbReference type="Pfam" id="PF13458"/>
    </source>
</evidence>
<keyword evidence="2 3" id="KW-0732">Signal</keyword>
<dbReference type="InterPro" id="IPR028081">
    <property type="entry name" value="Leu-bd"/>
</dbReference>
<dbReference type="InterPro" id="IPR028082">
    <property type="entry name" value="Peripla_BP_I"/>
</dbReference>
<evidence type="ECO:0000256" key="2">
    <source>
        <dbReference type="ARBA" id="ARBA00022729"/>
    </source>
</evidence>
<protein>
    <submittedName>
        <fullName evidence="5">Branched-chain amino acid transport system substrate-binding protein</fullName>
    </submittedName>
</protein>
<dbReference type="RefSeq" id="WP_197001446.1">
    <property type="nucleotide sequence ID" value="NZ_BONS01000026.1"/>
</dbReference>
<evidence type="ECO:0000313" key="6">
    <source>
        <dbReference type="Proteomes" id="UP000622552"/>
    </source>
</evidence>
<comment type="caution">
    <text evidence="5">The sequence shown here is derived from an EMBL/GenBank/DDBJ whole genome shotgun (WGS) entry which is preliminary data.</text>
</comment>
<organism evidence="5 6">
    <name type="scientific">Longispora fulva</name>
    <dbReference type="NCBI Taxonomy" id="619741"/>
    <lineage>
        <taxon>Bacteria</taxon>
        <taxon>Bacillati</taxon>
        <taxon>Actinomycetota</taxon>
        <taxon>Actinomycetes</taxon>
        <taxon>Micromonosporales</taxon>
        <taxon>Micromonosporaceae</taxon>
        <taxon>Longispora</taxon>
    </lineage>
</organism>
<feature type="domain" description="Leucine-binding protein" evidence="4">
    <location>
        <begin position="38"/>
        <end position="347"/>
    </location>
</feature>
<reference evidence="5" key="1">
    <citation type="submission" date="2020-11" db="EMBL/GenBank/DDBJ databases">
        <title>Sequencing the genomes of 1000 actinobacteria strains.</title>
        <authorList>
            <person name="Klenk H.-P."/>
        </authorList>
    </citation>
    <scope>NUCLEOTIDE SEQUENCE</scope>
    <source>
        <strain evidence="5">DSM 45356</strain>
    </source>
</reference>
<dbReference type="PANTHER" id="PTHR47151:SF2">
    <property type="entry name" value="AMINO ACID BINDING PROTEIN"/>
    <property type="match status" value="1"/>
</dbReference>
<evidence type="ECO:0000313" key="5">
    <source>
        <dbReference type="EMBL" id="MBG6134183.1"/>
    </source>
</evidence>
<name>A0A8J7GEC3_9ACTN</name>
<sequence>MKQRFVPAVVVLTAALAATAGCARSGSDGTAASGKDCTVKIAFFGALTGSNAALGINVRDGAKLAIDQYNASRQDTCKIELDNRDSQGDEKVAPGVADAVIPDQKIIGVVGPAFSGESKAAAGKLSENGLTMITIATNPSLSTKGWKTFHRALGNDATQGPAAGRYMQTALKAEKVFIVDDTSEYGKGLADEVRKVVKPVATGTTSKGQTDFSALISAIKASSADAVYYGGYYAEAAPFLKQLRGQGVKAAFVTGDAVKDDKFVEGAGKEAAEGAIITCPCVPPEKSGGTFAADFKKAFGGEPGTYSAESYDAASIFVAGVKAGKTTRKDMEAFVDAYKGQGVTTTFAFTANGEIELSAVAVWAYRVENGRIVAVQEIPKS</sequence>
<dbReference type="Proteomes" id="UP000622552">
    <property type="component" value="Unassembled WGS sequence"/>
</dbReference>
<dbReference type="EMBL" id="JADOUF010000001">
    <property type="protein sequence ID" value="MBG6134183.1"/>
    <property type="molecule type" value="Genomic_DNA"/>
</dbReference>
<keyword evidence="6" id="KW-1185">Reference proteome</keyword>